<accession>A0A8H3FQW4</accession>
<name>A0A8H3FQW4_9LECA</name>
<sequence length="526" mass="60062">MKDRIIVADLLKLEDQRTSIRFIELDICPILHNQSDHRFVGFYKLDNGIVRADHGKLSHEQHCKAMSEREQSAATLTHFLDSSLAQADRDQDRACLEQSRASASVGDTIIIADETFSQDQEIYCHGRNVFTSIKFSFPIGSMKTYFKSTQYLQISCSILKLDETPFTQQHTFTYDHINIVSGICLFNGDVVRASISESQDGEVDPSILNTVPTMYEMEFIARSSGAIADVAATLISRIRERGSGVCVNISLDIPCFHYYHSVIKKLERGLCDSRTSLQWMDAVDLRHDQIAEVYTGFIQSQLEQRDVVEGWQIHVSSKSNYFTRSLRFALSYGECPRLDDVLQGLEEENEGSWCNFYRHVPIRDRPRNWEDLGYLFYVFQVVRSALVEEIMPETKENSVNNEANSLFGDSKTQRPRRLIVSIDDAAERRIYSKAKEVLRKIRSSACGMTCPALVEVYLCRRVFINSNQSRARLYQHDSLPQLGYLIQSPEQRSEEQGLIKPLDVVRRIYGADCAQSLQTLFAKAGF</sequence>
<organism evidence="1 2">
    <name type="scientific">Heterodermia speciosa</name>
    <dbReference type="NCBI Taxonomy" id="116794"/>
    <lineage>
        <taxon>Eukaryota</taxon>
        <taxon>Fungi</taxon>
        <taxon>Dikarya</taxon>
        <taxon>Ascomycota</taxon>
        <taxon>Pezizomycotina</taxon>
        <taxon>Lecanoromycetes</taxon>
        <taxon>OSLEUM clade</taxon>
        <taxon>Lecanoromycetidae</taxon>
        <taxon>Caliciales</taxon>
        <taxon>Physciaceae</taxon>
        <taxon>Heterodermia</taxon>
    </lineage>
</organism>
<evidence type="ECO:0000313" key="2">
    <source>
        <dbReference type="Proteomes" id="UP000664521"/>
    </source>
</evidence>
<protein>
    <submittedName>
        <fullName evidence="1">Uncharacterized protein</fullName>
    </submittedName>
</protein>
<dbReference type="OrthoDB" id="5421738at2759"/>
<keyword evidence="2" id="KW-1185">Reference proteome</keyword>
<comment type="caution">
    <text evidence="1">The sequence shown here is derived from an EMBL/GenBank/DDBJ whole genome shotgun (WGS) entry which is preliminary data.</text>
</comment>
<dbReference type="Proteomes" id="UP000664521">
    <property type="component" value="Unassembled WGS sequence"/>
</dbReference>
<dbReference type="AlphaFoldDB" id="A0A8H3FQW4"/>
<reference evidence="1" key="1">
    <citation type="submission" date="2021-03" db="EMBL/GenBank/DDBJ databases">
        <authorList>
            <person name="Tagirdzhanova G."/>
        </authorList>
    </citation>
    <scope>NUCLEOTIDE SEQUENCE</scope>
</reference>
<proteinExistence type="predicted"/>
<evidence type="ECO:0000313" key="1">
    <source>
        <dbReference type="EMBL" id="CAF9930551.1"/>
    </source>
</evidence>
<dbReference type="EMBL" id="CAJPDS010000056">
    <property type="protein sequence ID" value="CAF9930551.1"/>
    <property type="molecule type" value="Genomic_DNA"/>
</dbReference>
<gene>
    <name evidence="1" type="ORF">HETSPECPRED_007650</name>
</gene>